<evidence type="ECO:0000313" key="7">
    <source>
        <dbReference type="Proteomes" id="UP000616839"/>
    </source>
</evidence>
<gene>
    <name evidence="6" type="ORF">IE331_12240</name>
</gene>
<comment type="cofactor">
    <cofactor evidence="1">
        <name>FMN</name>
        <dbReference type="ChEBI" id="CHEBI:58210"/>
    </cofactor>
</comment>
<dbReference type="SUPFAM" id="SSF50475">
    <property type="entry name" value="FMN-binding split barrel"/>
    <property type="match status" value="1"/>
</dbReference>
<dbReference type="GO" id="GO:0016646">
    <property type="term" value="F:oxidoreductase activity, acting on the CH-NH group of donors, NAD or NADP as acceptor"/>
    <property type="evidence" value="ECO:0007669"/>
    <property type="project" value="UniProtKB-ARBA"/>
</dbReference>
<dbReference type="Proteomes" id="UP000616839">
    <property type="component" value="Unassembled WGS sequence"/>
</dbReference>
<evidence type="ECO:0000313" key="6">
    <source>
        <dbReference type="EMBL" id="MBD8870397.1"/>
    </source>
</evidence>
<reference evidence="6" key="1">
    <citation type="submission" date="2020-09" db="EMBL/GenBank/DDBJ databases">
        <title>Nocardioides sp. strain MJB4 16S ribosomal RNA gene Genome sequencing and assembly.</title>
        <authorList>
            <person name="Kim I."/>
        </authorList>
    </citation>
    <scope>NUCLEOTIDE SEQUENCE</scope>
    <source>
        <strain evidence="6">MJB4</strain>
    </source>
</reference>
<dbReference type="Gene3D" id="2.30.110.10">
    <property type="entry name" value="Electron Transport, Fmn-binding Protein, Chain A"/>
    <property type="match status" value="1"/>
</dbReference>
<evidence type="ECO:0000256" key="3">
    <source>
        <dbReference type="ARBA" id="ARBA00022643"/>
    </source>
</evidence>
<evidence type="ECO:0000256" key="1">
    <source>
        <dbReference type="ARBA" id="ARBA00001917"/>
    </source>
</evidence>
<dbReference type="RefSeq" id="WP_192143702.1">
    <property type="nucleotide sequence ID" value="NZ_JACYXZ010000003.1"/>
</dbReference>
<evidence type="ECO:0000256" key="4">
    <source>
        <dbReference type="ARBA" id="ARBA00038054"/>
    </source>
</evidence>
<comment type="similarity">
    <text evidence="4">Belongs to the flavoredoxin family.</text>
</comment>
<keyword evidence="3" id="KW-0288">FMN</keyword>
<dbReference type="InterPro" id="IPR012349">
    <property type="entry name" value="Split_barrel_FMN-bd"/>
</dbReference>
<organism evidence="6 7">
    <name type="scientific">Nocardioides donggukensis</name>
    <dbReference type="NCBI Taxonomy" id="2774019"/>
    <lineage>
        <taxon>Bacteria</taxon>
        <taxon>Bacillati</taxon>
        <taxon>Actinomycetota</taxon>
        <taxon>Actinomycetes</taxon>
        <taxon>Propionibacteriales</taxon>
        <taxon>Nocardioidaceae</taxon>
        <taxon>Nocardioides</taxon>
    </lineage>
</organism>
<accession>A0A927K527</accession>
<dbReference type="AlphaFoldDB" id="A0A927K527"/>
<dbReference type="PANTHER" id="PTHR33798">
    <property type="entry name" value="FLAVOPROTEIN OXYGENASE"/>
    <property type="match status" value="1"/>
</dbReference>
<dbReference type="InterPro" id="IPR002563">
    <property type="entry name" value="Flavin_Rdtase-like_dom"/>
</dbReference>
<dbReference type="GO" id="GO:0010181">
    <property type="term" value="F:FMN binding"/>
    <property type="evidence" value="ECO:0007669"/>
    <property type="project" value="InterPro"/>
</dbReference>
<comment type="caution">
    <text evidence="6">The sequence shown here is derived from an EMBL/GenBank/DDBJ whole genome shotgun (WGS) entry which is preliminary data.</text>
</comment>
<dbReference type="EMBL" id="JACYXZ010000003">
    <property type="protein sequence ID" value="MBD8870397.1"/>
    <property type="molecule type" value="Genomic_DNA"/>
</dbReference>
<protein>
    <submittedName>
        <fullName evidence="6">Flavin reductase family protein</fullName>
    </submittedName>
</protein>
<name>A0A927K527_9ACTN</name>
<dbReference type="PANTHER" id="PTHR33798:SF5">
    <property type="entry name" value="FLAVIN REDUCTASE LIKE DOMAIN-CONTAINING PROTEIN"/>
    <property type="match status" value="1"/>
</dbReference>
<feature type="domain" description="Flavin reductase like" evidence="5">
    <location>
        <begin position="25"/>
        <end position="169"/>
    </location>
</feature>
<dbReference type="Pfam" id="PF01613">
    <property type="entry name" value="Flavin_Reduct"/>
    <property type="match status" value="1"/>
</dbReference>
<sequence>MTDSAPRRVFDVADPDVAPYPLLNSLVVPRPIAWISTVSEAGVGNLAPHSFFTVACTRPPIVQFTSVGSKDTLRNVLGTGECVVNVAARPLLEQVNGSSAPFDDAVDEADWLGVEMEPSARVAVPRVAASPAAIECTLHSTIELGDSTVVLLDVVAITVQESALEGDHPAIGRLEPLSRLGLNEWGLPPEVIAVDRPRRPSDVPRRP</sequence>
<evidence type="ECO:0000256" key="2">
    <source>
        <dbReference type="ARBA" id="ARBA00022630"/>
    </source>
</evidence>
<dbReference type="SMART" id="SM00903">
    <property type="entry name" value="Flavin_Reduct"/>
    <property type="match status" value="1"/>
</dbReference>
<keyword evidence="7" id="KW-1185">Reference proteome</keyword>
<proteinExistence type="inferred from homology"/>
<evidence type="ECO:0000259" key="5">
    <source>
        <dbReference type="SMART" id="SM00903"/>
    </source>
</evidence>
<keyword evidence="2" id="KW-0285">Flavoprotein</keyword>